<dbReference type="AlphaFoldDB" id="A0A0E9RZF0"/>
<reference evidence="1" key="1">
    <citation type="submission" date="2014-11" db="EMBL/GenBank/DDBJ databases">
        <authorList>
            <person name="Amaro Gonzalez C."/>
        </authorList>
    </citation>
    <scope>NUCLEOTIDE SEQUENCE</scope>
</reference>
<dbReference type="EMBL" id="GBXM01073963">
    <property type="protein sequence ID" value="JAH34614.1"/>
    <property type="molecule type" value="Transcribed_RNA"/>
</dbReference>
<evidence type="ECO:0000313" key="1">
    <source>
        <dbReference type="EMBL" id="JAH34614.1"/>
    </source>
</evidence>
<accession>A0A0E9RZF0</accession>
<protein>
    <submittedName>
        <fullName evidence="1">Uncharacterized protein</fullName>
    </submittedName>
</protein>
<organism evidence="1">
    <name type="scientific">Anguilla anguilla</name>
    <name type="common">European freshwater eel</name>
    <name type="synonym">Muraena anguilla</name>
    <dbReference type="NCBI Taxonomy" id="7936"/>
    <lineage>
        <taxon>Eukaryota</taxon>
        <taxon>Metazoa</taxon>
        <taxon>Chordata</taxon>
        <taxon>Craniata</taxon>
        <taxon>Vertebrata</taxon>
        <taxon>Euteleostomi</taxon>
        <taxon>Actinopterygii</taxon>
        <taxon>Neopterygii</taxon>
        <taxon>Teleostei</taxon>
        <taxon>Anguilliformes</taxon>
        <taxon>Anguillidae</taxon>
        <taxon>Anguilla</taxon>
    </lineage>
</organism>
<reference evidence="1" key="2">
    <citation type="journal article" date="2015" name="Fish Shellfish Immunol.">
        <title>Early steps in the European eel (Anguilla anguilla)-Vibrio vulnificus interaction in the gills: Role of the RtxA13 toxin.</title>
        <authorList>
            <person name="Callol A."/>
            <person name="Pajuelo D."/>
            <person name="Ebbesson L."/>
            <person name="Teles M."/>
            <person name="MacKenzie S."/>
            <person name="Amaro C."/>
        </authorList>
    </citation>
    <scope>NUCLEOTIDE SEQUENCE</scope>
</reference>
<name>A0A0E9RZF0_ANGAN</name>
<sequence length="29" mass="3173">MGYPDICLPPLMYCMLVGKISLANESTIV</sequence>
<proteinExistence type="predicted"/>